<feature type="compositionally biased region" description="Polar residues" evidence="5">
    <location>
        <begin position="443"/>
        <end position="456"/>
    </location>
</feature>
<dbReference type="AlphaFoldDB" id="A0A2C6L6Y4"/>
<feature type="region of interest" description="Disordered" evidence="5">
    <location>
        <begin position="436"/>
        <end position="507"/>
    </location>
</feature>
<dbReference type="OrthoDB" id="10481203at2759"/>
<feature type="region of interest" description="Disordered" evidence="5">
    <location>
        <begin position="552"/>
        <end position="609"/>
    </location>
</feature>
<proteinExistence type="predicted"/>
<keyword evidence="7" id="KW-1185">Reference proteome</keyword>
<dbReference type="Gene3D" id="1.50.40.10">
    <property type="entry name" value="Mitochondrial carrier domain"/>
    <property type="match status" value="1"/>
</dbReference>
<keyword evidence="3" id="KW-0677">Repeat</keyword>
<dbReference type="InterPro" id="IPR023395">
    <property type="entry name" value="MCP_dom_sf"/>
</dbReference>
<name>A0A2C6L6Y4_9APIC</name>
<comment type="caution">
    <text evidence="6">The sequence shown here is derived from an EMBL/GenBank/DDBJ whole genome shotgun (WGS) entry which is preliminary data.</text>
</comment>
<organism evidence="6 7">
    <name type="scientific">Cystoisospora suis</name>
    <dbReference type="NCBI Taxonomy" id="483139"/>
    <lineage>
        <taxon>Eukaryota</taxon>
        <taxon>Sar</taxon>
        <taxon>Alveolata</taxon>
        <taxon>Apicomplexa</taxon>
        <taxon>Conoidasida</taxon>
        <taxon>Coccidia</taxon>
        <taxon>Eucoccidiorida</taxon>
        <taxon>Eimeriorina</taxon>
        <taxon>Sarcocystidae</taxon>
        <taxon>Cystoisospora</taxon>
    </lineage>
</organism>
<sequence>MEVPYRGRLSPCVIAKARDMSNGISAREDIERRRPQRKAKRKVSEATATHGGTGALTRCLFSPFDQVKILRQVTIPHSHLLPSLPLHNSPSSSSSFHRTSLLRSSSPILPGKSSYHTCTEPHARSFSLQRLHSPSSFPSYSSLERNTSSGKARALHSLSIRKRKVSMAGGASSFNRYLSLSVRTPHLIRKGILTDAFLSSLPTNRHSSSRLLDESTRRGTAERRFISSFSSPLLSRHSITQPLASSSSSSSSPFSSSSSSSCFSRVCSYWWGCTAPAYAALGGSGVRLALYQRTRFLFFPEGEHAYEGSDRLWRTAGCLSLSACVSLVLFYPLDVAHTAISVSAGSFRGQDTFRLSLPSPATTGPTGEVVNRGERAASSQIVDGKRKKPFRLLWALYKQGGVRTLYCGFGLCMISLLPFTTICSLLQPRLETLFSSSSSSPSQFENQKTLDTTKSACSLDDEKKGSRRNREMTDIESRSRIDSPSHEQDVDSRIEQGGDKERKRENKEDCYKEWTATVLAAFTSGLIAQLATYPLDTLRRRKQMEVVSSALLSVQREEETETQSKCKNDRTQYRRTHNLNLSPASSSSSSPPSSSLRSCSSPTRPSTKSLFISSGPRKLFFFSNSSSSSLLRNLLRFPSFFPSSSSNFLSSRNLFFFPPSSSPPRCLYRGAGVLLVKSLPECAVAVCLYSLFMTKLPSLVYH</sequence>
<keyword evidence="4" id="KW-0472">Membrane</keyword>
<reference evidence="6 7" key="1">
    <citation type="journal article" date="2017" name="Int. J. Parasitol.">
        <title>The genome of the protozoan parasite Cystoisospora suis and a reverse vaccinology approach to identify vaccine candidates.</title>
        <authorList>
            <person name="Palmieri N."/>
            <person name="Shrestha A."/>
            <person name="Ruttkowski B."/>
            <person name="Beck T."/>
            <person name="Vogl C."/>
            <person name="Tomley F."/>
            <person name="Blake D.P."/>
            <person name="Joachim A."/>
        </authorList>
    </citation>
    <scope>NUCLEOTIDE SEQUENCE [LARGE SCALE GENOMIC DNA]</scope>
    <source>
        <strain evidence="6 7">Wien I</strain>
    </source>
</reference>
<keyword evidence="2" id="KW-0812">Transmembrane</keyword>
<dbReference type="GeneID" id="94425722"/>
<dbReference type="VEuPathDB" id="ToxoDB:CSUI_002309"/>
<evidence type="ECO:0000256" key="3">
    <source>
        <dbReference type="ARBA" id="ARBA00022737"/>
    </source>
</evidence>
<dbReference type="EMBL" id="MIGC01000980">
    <property type="protein sequence ID" value="PHJ23829.1"/>
    <property type="molecule type" value="Genomic_DNA"/>
</dbReference>
<accession>A0A2C6L6Y4</accession>
<dbReference type="PANTHER" id="PTHR24089">
    <property type="entry name" value="SOLUTE CARRIER FAMILY 25"/>
    <property type="match status" value="1"/>
</dbReference>
<evidence type="ECO:0000256" key="1">
    <source>
        <dbReference type="ARBA" id="ARBA00004370"/>
    </source>
</evidence>
<feature type="compositionally biased region" description="Basic and acidic residues" evidence="5">
    <location>
        <begin position="460"/>
        <end position="507"/>
    </location>
</feature>
<feature type="compositionally biased region" description="Basic and acidic residues" evidence="5">
    <location>
        <begin position="562"/>
        <end position="572"/>
    </location>
</feature>
<protein>
    <submittedName>
        <fullName evidence="6">Carrier superfamily protein</fullName>
    </submittedName>
</protein>
<dbReference type="RefSeq" id="XP_067925503.1">
    <property type="nucleotide sequence ID" value="XM_068062511.1"/>
</dbReference>
<dbReference type="Proteomes" id="UP000221165">
    <property type="component" value="Unassembled WGS sequence"/>
</dbReference>
<dbReference type="GO" id="GO:0016020">
    <property type="term" value="C:membrane"/>
    <property type="evidence" value="ECO:0007669"/>
    <property type="project" value="UniProtKB-SubCell"/>
</dbReference>
<dbReference type="SUPFAM" id="SSF103506">
    <property type="entry name" value="Mitochondrial carrier"/>
    <property type="match status" value="1"/>
</dbReference>
<evidence type="ECO:0000313" key="6">
    <source>
        <dbReference type="EMBL" id="PHJ23829.1"/>
    </source>
</evidence>
<gene>
    <name evidence="6" type="ORF">CSUI_002309</name>
</gene>
<evidence type="ECO:0000256" key="2">
    <source>
        <dbReference type="ARBA" id="ARBA00022692"/>
    </source>
</evidence>
<evidence type="ECO:0000256" key="4">
    <source>
        <dbReference type="ARBA" id="ARBA00023136"/>
    </source>
</evidence>
<evidence type="ECO:0000256" key="5">
    <source>
        <dbReference type="SAM" id="MobiDB-lite"/>
    </source>
</evidence>
<comment type="subcellular location">
    <subcellularLocation>
        <location evidence="1">Membrane</location>
    </subcellularLocation>
</comment>
<feature type="region of interest" description="Disordered" evidence="5">
    <location>
        <begin position="24"/>
        <end position="49"/>
    </location>
</feature>
<evidence type="ECO:0000313" key="7">
    <source>
        <dbReference type="Proteomes" id="UP000221165"/>
    </source>
</evidence>
<feature type="compositionally biased region" description="Low complexity" evidence="5">
    <location>
        <begin position="581"/>
        <end position="609"/>
    </location>
</feature>